<comment type="caution">
    <text evidence="15">Lacks conserved residue(s) required for the propagation of feature annotation.</text>
</comment>
<feature type="domain" description="BRCT" evidence="18">
    <location>
        <begin position="632"/>
        <end position="708"/>
    </location>
</feature>
<dbReference type="GO" id="GO:0006260">
    <property type="term" value="P:DNA replication"/>
    <property type="evidence" value="ECO:0007669"/>
    <property type="project" value="UniProtKB-KW"/>
</dbReference>
<feature type="binding site" evidence="15">
    <location>
        <position position="204"/>
    </location>
    <ligand>
        <name>NAD(+)</name>
        <dbReference type="ChEBI" id="CHEBI:57540"/>
    </ligand>
</feature>
<dbReference type="GO" id="GO:0046872">
    <property type="term" value="F:metal ion binding"/>
    <property type="evidence" value="ECO:0007669"/>
    <property type="project" value="UniProtKB-KW"/>
</dbReference>
<evidence type="ECO:0000313" key="19">
    <source>
        <dbReference type="EMBL" id="BBF22890.1"/>
    </source>
</evidence>
<feature type="binding site" evidence="15">
    <location>
        <position position="439"/>
    </location>
    <ligand>
        <name>Zn(2+)</name>
        <dbReference type="ChEBI" id="CHEBI:29105"/>
    </ligand>
</feature>
<dbReference type="SUPFAM" id="SSF47781">
    <property type="entry name" value="RuvA domain 2-like"/>
    <property type="match status" value="1"/>
</dbReference>
<keyword evidence="20" id="KW-1185">Reference proteome</keyword>
<dbReference type="Gene3D" id="6.20.10.30">
    <property type="match status" value="1"/>
</dbReference>
<evidence type="ECO:0000256" key="9">
    <source>
        <dbReference type="ARBA" id="ARBA00022842"/>
    </source>
</evidence>
<evidence type="ECO:0000256" key="10">
    <source>
        <dbReference type="ARBA" id="ARBA00023027"/>
    </source>
</evidence>
<dbReference type="GO" id="GO:0005829">
    <property type="term" value="C:cytosol"/>
    <property type="evidence" value="ECO:0007669"/>
    <property type="project" value="TreeGrafter"/>
</dbReference>
<dbReference type="Gene3D" id="1.10.287.610">
    <property type="entry name" value="Helix hairpin bin"/>
    <property type="match status" value="1"/>
</dbReference>
<evidence type="ECO:0000256" key="3">
    <source>
        <dbReference type="ARBA" id="ARBA00013308"/>
    </source>
</evidence>
<dbReference type="HAMAP" id="MF_01588">
    <property type="entry name" value="DNA_ligase_A"/>
    <property type="match status" value="1"/>
</dbReference>
<evidence type="ECO:0000256" key="4">
    <source>
        <dbReference type="ARBA" id="ARBA00022598"/>
    </source>
</evidence>
<dbReference type="SUPFAM" id="SSF56091">
    <property type="entry name" value="DNA ligase/mRNA capping enzyme, catalytic domain"/>
    <property type="match status" value="1"/>
</dbReference>
<dbReference type="GO" id="GO:0006281">
    <property type="term" value="P:DNA repair"/>
    <property type="evidence" value="ECO:0007669"/>
    <property type="project" value="UniProtKB-KW"/>
</dbReference>
<feature type="binding site" evidence="15">
    <location>
        <begin position="58"/>
        <end position="62"/>
    </location>
    <ligand>
        <name>NAD(+)</name>
        <dbReference type="ChEBI" id="CHEBI:57540"/>
    </ligand>
</feature>
<dbReference type="Gene3D" id="1.10.150.20">
    <property type="entry name" value="5' to 3' exonuclease, C-terminal subdomain"/>
    <property type="match status" value="2"/>
</dbReference>
<evidence type="ECO:0000256" key="6">
    <source>
        <dbReference type="ARBA" id="ARBA00022723"/>
    </source>
</evidence>
<dbReference type="FunFam" id="1.10.150.20:FF:000006">
    <property type="entry name" value="DNA ligase"/>
    <property type="match status" value="1"/>
</dbReference>
<dbReference type="InterPro" id="IPR003583">
    <property type="entry name" value="Hlx-hairpin-Hlx_DNA-bd_motif"/>
</dbReference>
<feature type="binding site" evidence="15">
    <location>
        <position position="144"/>
    </location>
    <ligand>
        <name>NAD(+)</name>
        <dbReference type="ChEBI" id="CHEBI:57540"/>
    </ligand>
</feature>
<feature type="compositionally biased region" description="Low complexity" evidence="17">
    <location>
        <begin position="781"/>
        <end position="795"/>
    </location>
</feature>
<evidence type="ECO:0000256" key="7">
    <source>
        <dbReference type="ARBA" id="ARBA00022763"/>
    </source>
</evidence>
<dbReference type="PANTHER" id="PTHR23389:SF9">
    <property type="entry name" value="DNA LIGASE"/>
    <property type="match status" value="1"/>
</dbReference>
<organism evidence="19 20">
    <name type="scientific">Sutterella megalosphaeroides</name>
    <dbReference type="NCBI Taxonomy" id="2494234"/>
    <lineage>
        <taxon>Bacteria</taxon>
        <taxon>Pseudomonadati</taxon>
        <taxon>Pseudomonadota</taxon>
        <taxon>Betaproteobacteria</taxon>
        <taxon>Burkholderiales</taxon>
        <taxon>Sutterellaceae</taxon>
        <taxon>Sutterella</taxon>
    </lineage>
</organism>
<keyword evidence="4 15" id="KW-0436">Ligase</keyword>
<dbReference type="InterPro" id="IPR018239">
    <property type="entry name" value="DNA_ligase_AS"/>
</dbReference>
<dbReference type="Gene3D" id="2.40.50.140">
    <property type="entry name" value="Nucleic acid-binding proteins"/>
    <property type="match status" value="1"/>
</dbReference>
<feature type="binding site" evidence="15">
    <location>
        <position position="345"/>
    </location>
    <ligand>
        <name>NAD(+)</name>
        <dbReference type="ChEBI" id="CHEBI:57540"/>
    </ligand>
</feature>
<gene>
    <name evidence="15 19" type="primary">ligA</name>
    <name evidence="19" type="ORF">SUTMEG_07810</name>
</gene>
<dbReference type="EC" id="6.5.1.2" evidence="2 15"/>
<dbReference type="PROSITE" id="PS01056">
    <property type="entry name" value="DNA_LIGASE_N2"/>
    <property type="match status" value="1"/>
</dbReference>
<dbReference type="InterPro" id="IPR012340">
    <property type="entry name" value="NA-bd_OB-fold"/>
</dbReference>
<proteinExistence type="inferred from homology"/>
<dbReference type="InterPro" id="IPR036420">
    <property type="entry name" value="BRCT_dom_sf"/>
</dbReference>
<dbReference type="GO" id="GO:0003677">
    <property type="term" value="F:DNA binding"/>
    <property type="evidence" value="ECO:0007669"/>
    <property type="project" value="InterPro"/>
</dbReference>
<evidence type="ECO:0000256" key="16">
    <source>
        <dbReference type="RuleBase" id="RU000618"/>
    </source>
</evidence>
<dbReference type="EMBL" id="AP018786">
    <property type="protein sequence ID" value="BBF22890.1"/>
    <property type="molecule type" value="Genomic_DNA"/>
</dbReference>
<dbReference type="NCBIfam" id="NF005932">
    <property type="entry name" value="PRK07956.1"/>
    <property type="match status" value="1"/>
</dbReference>
<keyword evidence="9 15" id="KW-0460">Magnesium</keyword>
<dbReference type="FunFam" id="2.40.50.140:FF:000012">
    <property type="entry name" value="DNA ligase"/>
    <property type="match status" value="1"/>
</dbReference>
<dbReference type="InterPro" id="IPR010994">
    <property type="entry name" value="RuvA_2-like"/>
</dbReference>
<evidence type="ECO:0000256" key="13">
    <source>
        <dbReference type="ARBA" id="ARBA00034005"/>
    </source>
</evidence>
<dbReference type="CDD" id="cd00114">
    <property type="entry name" value="LIGANc"/>
    <property type="match status" value="1"/>
</dbReference>
<feature type="compositionally biased region" description="Basic residues" evidence="17">
    <location>
        <begin position="764"/>
        <end position="774"/>
    </location>
</feature>
<dbReference type="KEGG" id="sutt:SUTMEG_07810"/>
<evidence type="ECO:0000256" key="17">
    <source>
        <dbReference type="SAM" id="MobiDB-lite"/>
    </source>
</evidence>
<reference evidence="19 20" key="1">
    <citation type="journal article" date="2018" name="Int. J. Syst. Evol. Microbiol.">
        <title>Mesosutterella multiformis gen. nov., sp. nov., a member of the family Sutterellaceae and Sutterella megalosphaeroides sp. nov., isolated from human faeces.</title>
        <authorList>
            <person name="Sakamoto M."/>
            <person name="Ikeyama N."/>
            <person name="Kunihiro T."/>
            <person name="Iino T."/>
            <person name="Yuki M."/>
            <person name="Ohkuma M."/>
        </authorList>
    </citation>
    <scope>NUCLEOTIDE SEQUENCE [LARGE SCALE GENOMIC DNA]</scope>
    <source>
        <strain evidence="19 20">6FBBBH3</strain>
    </source>
</reference>
<dbReference type="Pfam" id="PF00533">
    <property type="entry name" value="BRCT"/>
    <property type="match status" value="1"/>
</dbReference>
<dbReference type="Pfam" id="PF12826">
    <property type="entry name" value="HHH_2"/>
    <property type="match status" value="1"/>
</dbReference>
<evidence type="ECO:0000256" key="8">
    <source>
        <dbReference type="ARBA" id="ARBA00022833"/>
    </source>
</evidence>
<feature type="binding site" evidence="15">
    <location>
        <position position="321"/>
    </location>
    <ligand>
        <name>NAD(+)</name>
        <dbReference type="ChEBI" id="CHEBI:57540"/>
    </ligand>
</feature>
<feature type="binding site" evidence="15">
    <location>
        <position position="463"/>
    </location>
    <ligand>
        <name>Zn(2+)</name>
        <dbReference type="ChEBI" id="CHEBI:29105"/>
    </ligand>
</feature>
<evidence type="ECO:0000256" key="2">
    <source>
        <dbReference type="ARBA" id="ARBA00012722"/>
    </source>
</evidence>
<feature type="binding site" evidence="15">
    <location>
        <begin position="107"/>
        <end position="108"/>
    </location>
    <ligand>
        <name>NAD(+)</name>
        <dbReference type="ChEBI" id="CHEBI:57540"/>
    </ligand>
</feature>
<feature type="region of interest" description="Disordered" evidence="17">
    <location>
        <begin position="712"/>
        <end position="795"/>
    </location>
</feature>
<evidence type="ECO:0000256" key="15">
    <source>
        <dbReference type="HAMAP-Rule" id="MF_01588"/>
    </source>
</evidence>
<sequence length="795" mass="85480">MAELSSEFSAAQAADFFGRTTAAETTESEAPERMRALEAILERCNYEYYVLDAPTLPDAEYDRLWNELSALEERFPALKSPASPTLRVGGAPRSDLAKVVHEMPMLSIHTETDFSRDGAKAFDARVRRELALGDDDAALEYDCEMKFDGLAVSLRYEKGVLVRAATRGDGTTGEDVTANVRTIRTIPLRLTDASVPDVLDVRGEVIMHRADFEALNRRQLDAGQKTFVNPRNAAAGALRQLDPKVTAERRLHFYAYSLGVVSGPVPADTQSGILDWFAAIGFPVAGLRRVVSGPEALADFHELVSAERANLPFEIDGVVYKVNRLDLQAELGFVAREPRWACAHKYPPQEALTTVEGIDVQVGRTGKLTPVARLKPVFVGGVTVSNATLHNEDRIAELDLRVGDTVVVRRAGDVIPEVVRVVHERRPEGTEPFAMPGHCPICGSATIRDDEEKDTRCTGGLVCPAQMKLSIVHFASRRAAGIDGLGEKIVDMLVEEGLVKTPADLFSLTHEALTAPLTATVETEKPVKRMGPKAAANLLASLEKAKHTTFARFIYALGCRHVGEATALGLAQHFGTLAKLEAATFEELTGVEDVGEVVASSVEAFFREPHNRTVIEALVRAGVTWPAVETKRTDSAVAGKTFVLTGTLPNLTRDEAKDRLIAAGAKVSGSVSRKTDFVVAGAEAGSKLEKAESLGVRVIDEATLLAMLADDGATESAAPSEPSEPVAKAEANTTAEAPEADKAAEATEAVKATEVTEEPTPAAPKKKTARKKKDAPREESAPATAPEAEQPSLFD</sequence>
<dbReference type="CDD" id="cd17748">
    <property type="entry name" value="BRCT_DNA_ligase_like"/>
    <property type="match status" value="1"/>
</dbReference>
<evidence type="ECO:0000256" key="12">
    <source>
        <dbReference type="ARBA" id="ARBA00023211"/>
    </source>
</evidence>
<dbReference type="Pfam" id="PF03120">
    <property type="entry name" value="OB_DNA_ligase"/>
    <property type="match status" value="1"/>
</dbReference>
<evidence type="ECO:0000259" key="18">
    <source>
        <dbReference type="PROSITE" id="PS50172"/>
    </source>
</evidence>
<dbReference type="SMART" id="SM00532">
    <property type="entry name" value="LIGANc"/>
    <property type="match status" value="1"/>
</dbReference>
<keyword evidence="12 15" id="KW-0464">Manganese</keyword>
<dbReference type="InterPro" id="IPR013839">
    <property type="entry name" value="DNAligase_adenylation"/>
</dbReference>
<feature type="compositionally biased region" description="Low complexity" evidence="17">
    <location>
        <begin position="728"/>
        <end position="737"/>
    </location>
</feature>
<dbReference type="NCBIfam" id="TIGR00575">
    <property type="entry name" value="dnlj"/>
    <property type="match status" value="1"/>
</dbReference>
<dbReference type="GO" id="GO:0003911">
    <property type="term" value="F:DNA ligase (NAD+) activity"/>
    <property type="evidence" value="ECO:0007669"/>
    <property type="project" value="UniProtKB-UniRule"/>
</dbReference>
<keyword evidence="5 15" id="KW-0235">DNA replication</keyword>
<keyword evidence="8 15" id="KW-0862">Zinc</keyword>
<feature type="binding site" evidence="15">
    <location>
        <position position="167"/>
    </location>
    <ligand>
        <name>NAD(+)</name>
        <dbReference type="ChEBI" id="CHEBI:57540"/>
    </ligand>
</feature>
<comment type="catalytic activity">
    <reaction evidence="13 15 16">
        <text>NAD(+) + (deoxyribonucleotide)n-3'-hydroxyl + 5'-phospho-(deoxyribonucleotide)m = (deoxyribonucleotide)n+m + AMP + beta-nicotinamide D-nucleotide.</text>
        <dbReference type="EC" id="6.5.1.2"/>
    </reaction>
</comment>
<evidence type="ECO:0000256" key="1">
    <source>
        <dbReference type="ARBA" id="ARBA00004067"/>
    </source>
</evidence>
<comment type="function">
    <text evidence="1 15">DNA ligase that catalyzes the formation of phosphodiester linkages between 5'-phosphoryl and 3'-hydroxyl groups in double-stranded DNA using NAD as a coenzyme and as the energy source for the reaction. It is essential for DNA replication and repair of damaged DNA.</text>
</comment>
<dbReference type="OrthoDB" id="9759736at2"/>
<keyword evidence="6 15" id="KW-0479">Metal-binding</keyword>
<dbReference type="InterPro" id="IPR004150">
    <property type="entry name" value="NAD_DNA_ligase_OB"/>
</dbReference>
<dbReference type="InterPro" id="IPR013840">
    <property type="entry name" value="DNAligase_N"/>
</dbReference>
<dbReference type="SMART" id="SM00278">
    <property type="entry name" value="HhH1"/>
    <property type="match status" value="3"/>
</dbReference>
<dbReference type="Pfam" id="PF01653">
    <property type="entry name" value="DNA_ligase_aden"/>
    <property type="match status" value="1"/>
</dbReference>
<dbReference type="Gene3D" id="3.30.470.30">
    <property type="entry name" value="DNA ligase/mRNA capping enzyme"/>
    <property type="match status" value="1"/>
</dbReference>
<evidence type="ECO:0000256" key="11">
    <source>
        <dbReference type="ARBA" id="ARBA00023204"/>
    </source>
</evidence>
<dbReference type="InterPro" id="IPR004149">
    <property type="entry name" value="Znf_DNAligase_C4"/>
</dbReference>
<accession>A0A2Z6IAG7</accession>
<dbReference type="AlphaFoldDB" id="A0A2Z6IAG7"/>
<evidence type="ECO:0000256" key="5">
    <source>
        <dbReference type="ARBA" id="ARBA00022705"/>
    </source>
</evidence>
<dbReference type="PROSITE" id="PS01055">
    <property type="entry name" value="DNA_LIGASE_N1"/>
    <property type="match status" value="1"/>
</dbReference>
<dbReference type="FunFam" id="3.30.470.30:FF:000001">
    <property type="entry name" value="DNA ligase"/>
    <property type="match status" value="1"/>
</dbReference>
<keyword evidence="7 15" id="KW-0227">DNA damage</keyword>
<dbReference type="SUPFAM" id="SSF52113">
    <property type="entry name" value="BRCT domain"/>
    <property type="match status" value="1"/>
</dbReference>
<dbReference type="SUPFAM" id="SSF50249">
    <property type="entry name" value="Nucleic acid-binding proteins"/>
    <property type="match status" value="1"/>
</dbReference>
<comment type="similarity">
    <text evidence="14 15">Belongs to the NAD-dependent DNA ligase family. LigA subfamily.</text>
</comment>
<dbReference type="InterPro" id="IPR033136">
    <property type="entry name" value="DNA_ligase_CS"/>
</dbReference>
<dbReference type="Proteomes" id="UP000271003">
    <property type="component" value="Chromosome"/>
</dbReference>
<comment type="cofactor">
    <cofactor evidence="15">
        <name>Mg(2+)</name>
        <dbReference type="ChEBI" id="CHEBI:18420"/>
    </cofactor>
    <cofactor evidence="15">
        <name>Mn(2+)</name>
        <dbReference type="ChEBI" id="CHEBI:29035"/>
    </cofactor>
</comment>
<evidence type="ECO:0000313" key="20">
    <source>
        <dbReference type="Proteomes" id="UP000271003"/>
    </source>
</evidence>
<feature type="active site" description="N6-AMP-lysine intermediate" evidence="15">
    <location>
        <position position="146"/>
    </location>
</feature>
<dbReference type="PROSITE" id="PS50172">
    <property type="entry name" value="BRCT"/>
    <property type="match status" value="1"/>
</dbReference>
<keyword evidence="10 15" id="KW-0520">NAD</keyword>
<dbReference type="InterPro" id="IPR001679">
    <property type="entry name" value="DNA_ligase"/>
</dbReference>
<evidence type="ECO:0000256" key="14">
    <source>
        <dbReference type="ARBA" id="ARBA00060881"/>
    </source>
</evidence>
<dbReference type="InterPro" id="IPR001357">
    <property type="entry name" value="BRCT_dom"/>
</dbReference>
<feature type="binding site" evidence="15">
    <location>
        <position position="442"/>
    </location>
    <ligand>
        <name>Zn(2+)</name>
        <dbReference type="ChEBI" id="CHEBI:29105"/>
    </ligand>
</feature>
<dbReference type="InterPro" id="IPR041663">
    <property type="entry name" value="DisA/LigA_HHH"/>
</dbReference>
<protein>
    <recommendedName>
        <fullName evidence="3 15">DNA ligase</fullName>
        <ecNumber evidence="2 15">6.5.1.2</ecNumber>
    </recommendedName>
    <alternativeName>
        <fullName evidence="15">Polydeoxyribonucleotide synthase [NAD(+)]</fullName>
    </alternativeName>
</protein>
<dbReference type="SMART" id="SM00292">
    <property type="entry name" value="BRCT"/>
    <property type="match status" value="1"/>
</dbReference>
<dbReference type="PANTHER" id="PTHR23389">
    <property type="entry name" value="CHROMOSOME TRANSMISSION FIDELITY FACTOR 18"/>
    <property type="match status" value="1"/>
</dbReference>
<dbReference type="PIRSF" id="PIRSF001604">
    <property type="entry name" value="LigA"/>
    <property type="match status" value="1"/>
</dbReference>
<name>A0A2Z6IAG7_9BURK</name>
<dbReference type="Gene3D" id="3.40.50.10190">
    <property type="entry name" value="BRCT domain"/>
    <property type="match status" value="1"/>
</dbReference>
<dbReference type="Pfam" id="PF03119">
    <property type="entry name" value="DNA_ligase_ZBD"/>
    <property type="match status" value="1"/>
</dbReference>
<keyword evidence="11 15" id="KW-0234">DNA repair</keyword>